<proteinExistence type="predicted"/>
<protein>
    <submittedName>
        <fullName evidence="1">Uncharacterized protein</fullName>
    </submittedName>
</protein>
<dbReference type="EMBL" id="CAUEEQ010054473">
    <property type="protein sequence ID" value="CAJ0962158.1"/>
    <property type="molecule type" value="Genomic_DNA"/>
</dbReference>
<keyword evidence="2" id="KW-1185">Reference proteome</keyword>
<evidence type="ECO:0000313" key="2">
    <source>
        <dbReference type="Proteomes" id="UP001176940"/>
    </source>
</evidence>
<dbReference type="InterPro" id="IPR052633">
    <property type="entry name" value="GRAM_domain_protein_2B"/>
</dbReference>
<accession>A0ABN9M9T9</accession>
<comment type="caution">
    <text evidence="1">The sequence shown here is derived from an EMBL/GenBank/DDBJ whole genome shotgun (WGS) entry which is preliminary data.</text>
</comment>
<dbReference type="PANTHER" id="PTHR46645">
    <property type="entry name" value="GRAM DOMAIN-CONTAINING PROTEIN 2B-RELATED"/>
    <property type="match status" value="1"/>
</dbReference>
<sequence>MELYAPECRRQRRDFTCETRPYLADTGLSTHLTLITISVLPIQSLLQNHDSHISPDSSLGTVKVKKSKKRLADIKSFSLEEPLLGDVGEKAERVGGLTRSKTYDHPSSLRILENDPSAERRRSITSNLPKHNVSFHKIFREVHEDEELIDSKICNR</sequence>
<gene>
    <name evidence="1" type="ORF">RIMI_LOCUS18102856</name>
</gene>
<dbReference type="PANTHER" id="PTHR46645:SF1">
    <property type="entry name" value="GRAM DOMAIN-CONTAINING PROTEIN"/>
    <property type="match status" value="1"/>
</dbReference>
<name>A0ABN9M9T9_9NEOB</name>
<evidence type="ECO:0000313" key="1">
    <source>
        <dbReference type="EMBL" id="CAJ0962158.1"/>
    </source>
</evidence>
<dbReference type="Proteomes" id="UP001176940">
    <property type="component" value="Unassembled WGS sequence"/>
</dbReference>
<reference evidence="1" key="1">
    <citation type="submission" date="2023-07" db="EMBL/GenBank/DDBJ databases">
        <authorList>
            <person name="Stuckert A."/>
        </authorList>
    </citation>
    <scope>NUCLEOTIDE SEQUENCE</scope>
</reference>
<organism evidence="1 2">
    <name type="scientific">Ranitomeya imitator</name>
    <name type="common">mimic poison frog</name>
    <dbReference type="NCBI Taxonomy" id="111125"/>
    <lineage>
        <taxon>Eukaryota</taxon>
        <taxon>Metazoa</taxon>
        <taxon>Chordata</taxon>
        <taxon>Craniata</taxon>
        <taxon>Vertebrata</taxon>
        <taxon>Euteleostomi</taxon>
        <taxon>Amphibia</taxon>
        <taxon>Batrachia</taxon>
        <taxon>Anura</taxon>
        <taxon>Neobatrachia</taxon>
        <taxon>Hyloidea</taxon>
        <taxon>Dendrobatidae</taxon>
        <taxon>Dendrobatinae</taxon>
        <taxon>Ranitomeya</taxon>
    </lineage>
</organism>